<sequence>MLVNVKNANRKDRFAPSILPPELAFKPAFTVADSPELLPELANRHLLLKIGQWYGVHQPDMLFKKEAKAKAEPTVNFTDVGEVLKASHSVKPTQKPTDKQPQVHLIDKLPQDKEN</sequence>
<feature type="region of interest" description="Disordered" evidence="1">
    <location>
        <begin position="86"/>
        <end position="115"/>
    </location>
</feature>
<comment type="caution">
    <text evidence="2">The sequence shown here is derived from an EMBL/GenBank/DDBJ whole genome shotgun (WGS) entry which is preliminary data.</text>
</comment>
<protein>
    <submittedName>
        <fullName evidence="2">Uncharacterized protein</fullName>
    </submittedName>
</protein>
<evidence type="ECO:0000256" key="1">
    <source>
        <dbReference type="SAM" id="MobiDB-lite"/>
    </source>
</evidence>
<gene>
    <name evidence="2" type="ORF">V5O48_019564</name>
</gene>
<keyword evidence="3" id="KW-1185">Reference proteome</keyword>
<accession>A0ABR3EI40</accession>
<dbReference type="EMBL" id="JBAHYK010005365">
    <property type="protein sequence ID" value="KAL0562523.1"/>
    <property type="molecule type" value="Genomic_DNA"/>
</dbReference>
<evidence type="ECO:0000313" key="3">
    <source>
        <dbReference type="Proteomes" id="UP001465976"/>
    </source>
</evidence>
<feature type="compositionally biased region" description="Basic and acidic residues" evidence="1">
    <location>
        <begin position="105"/>
        <end position="115"/>
    </location>
</feature>
<organism evidence="2 3">
    <name type="scientific">Marasmius crinis-equi</name>
    <dbReference type="NCBI Taxonomy" id="585013"/>
    <lineage>
        <taxon>Eukaryota</taxon>
        <taxon>Fungi</taxon>
        <taxon>Dikarya</taxon>
        <taxon>Basidiomycota</taxon>
        <taxon>Agaricomycotina</taxon>
        <taxon>Agaricomycetes</taxon>
        <taxon>Agaricomycetidae</taxon>
        <taxon>Agaricales</taxon>
        <taxon>Marasmiineae</taxon>
        <taxon>Marasmiaceae</taxon>
        <taxon>Marasmius</taxon>
    </lineage>
</organism>
<reference evidence="2 3" key="1">
    <citation type="submission" date="2024-02" db="EMBL/GenBank/DDBJ databases">
        <title>A draft genome for the cacao thread blight pathogen Marasmius crinis-equi.</title>
        <authorList>
            <person name="Cohen S.P."/>
            <person name="Baruah I.K."/>
            <person name="Amoako-Attah I."/>
            <person name="Bukari Y."/>
            <person name="Meinhardt L.W."/>
            <person name="Bailey B.A."/>
        </authorList>
    </citation>
    <scope>NUCLEOTIDE SEQUENCE [LARGE SCALE GENOMIC DNA]</scope>
    <source>
        <strain evidence="2 3">GH-76</strain>
    </source>
</reference>
<dbReference type="Proteomes" id="UP001465976">
    <property type="component" value="Unassembled WGS sequence"/>
</dbReference>
<name>A0ABR3EI40_9AGAR</name>
<evidence type="ECO:0000313" key="2">
    <source>
        <dbReference type="EMBL" id="KAL0562523.1"/>
    </source>
</evidence>
<proteinExistence type="predicted"/>